<feature type="repeat" description="PPR" evidence="3">
    <location>
        <begin position="56"/>
        <end position="90"/>
    </location>
</feature>
<dbReference type="Proteomes" id="UP000290289">
    <property type="component" value="Chromosome 9"/>
</dbReference>
<evidence type="ECO:0008006" key="6">
    <source>
        <dbReference type="Google" id="ProtNLM"/>
    </source>
</evidence>
<dbReference type="Gene3D" id="1.25.40.10">
    <property type="entry name" value="Tetratricopeptide repeat domain"/>
    <property type="match status" value="1"/>
</dbReference>
<dbReference type="InterPro" id="IPR011990">
    <property type="entry name" value="TPR-like_helical_dom_sf"/>
</dbReference>
<dbReference type="Pfam" id="PF01535">
    <property type="entry name" value="PPR"/>
    <property type="match status" value="2"/>
</dbReference>
<evidence type="ECO:0000256" key="2">
    <source>
        <dbReference type="ARBA" id="ARBA00022737"/>
    </source>
</evidence>
<evidence type="ECO:0000313" key="5">
    <source>
        <dbReference type="Proteomes" id="UP000290289"/>
    </source>
</evidence>
<name>A0A498J2I4_MALDO</name>
<dbReference type="AlphaFoldDB" id="A0A498J2I4"/>
<dbReference type="EMBL" id="RDQH01000335">
    <property type="protein sequence ID" value="RXH88574.1"/>
    <property type="molecule type" value="Genomic_DNA"/>
</dbReference>
<accession>A0A498J2I4</accession>
<protein>
    <recommendedName>
        <fullName evidence="6">Pentacotripeptide-repeat region of PRORP domain-containing protein</fullName>
    </recommendedName>
</protein>
<evidence type="ECO:0000313" key="4">
    <source>
        <dbReference type="EMBL" id="RXH88574.1"/>
    </source>
</evidence>
<dbReference type="PROSITE" id="PS51375">
    <property type="entry name" value="PPR"/>
    <property type="match status" value="1"/>
</dbReference>
<evidence type="ECO:0000256" key="1">
    <source>
        <dbReference type="ARBA" id="ARBA00007626"/>
    </source>
</evidence>
<organism evidence="4 5">
    <name type="scientific">Malus domestica</name>
    <name type="common">Apple</name>
    <name type="synonym">Pyrus malus</name>
    <dbReference type="NCBI Taxonomy" id="3750"/>
    <lineage>
        <taxon>Eukaryota</taxon>
        <taxon>Viridiplantae</taxon>
        <taxon>Streptophyta</taxon>
        <taxon>Embryophyta</taxon>
        <taxon>Tracheophyta</taxon>
        <taxon>Spermatophyta</taxon>
        <taxon>Magnoliopsida</taxon>
        <taxon>eudicotyledons</taxon>
        <taxon>Gunneridae</taxon>
        <taxon>Pentapetalae</taxon>
        <taxon>rosids</taxon>
        <taxon>fabids</taxon>
        <taxon>Rosales</taxon>
        <taxon>Rosaceae</taxon>
        <taxon>Amygdaloideae</taxon>
        <taxon>Maleae</taxon>
        <taxon>Malus</taxon>
    </lineage>
</organism>
<dbReference type="InterPro" id="IPR002885">
    <property type="entry name" value="PPR_rpt"/>
</dbReference>
<keyword evidence="5" id="KW-1185">Reference proteome</keyword>
<comment type="caution">
    <text evidence="4">The sequence shown here is derived from an EMBL/GenBank/DDBJ whole genome shotgun (WGS) entry which is preliminary data.</text>
</comment>
<dbReference type="PANTHER" id="PTHR47447">
    <property type="entry name" value="OS03G0856100 PROTEIN"/>
    <property type="match status" value="1"/>
</dbReference>
<comment type="similarity">
    <text evidence="1">Belongs to the PPR family. P subfamily.</text>
</comment>
<proteinExistence type="inferred from homology"/>
<gene>
    <name evidence="4" type="ORF">DVH24_000173</name>
</gene>
<sequence>MARSARVIEPAKLSEIIRILGRAKMIKGHKFKSTANTYNSMLLMLMQEGHHDKVHELYNEIALISALEKLGHDDSAIRLFDEMKDNGLHPTAKIYTTLLAIFFKLGTVEQA</sequence>
<evidence type="ECO:0000256" key="3">
    <source>
        <dbReference type="PROSITE-ProRule" id="PRU00708"/>
    </source>
</evidence>
<reference evidence="4 5" key="1">
    <citation type="submission" date="2018-10" db="EMBL/GenBank/DDBJ databases">
        <title>A high-quality apple genome assembly.</title>
        <authorList>
            <person name="Hu J."/>
        </authorList>
    </citation>
    <scope>NUCLEOTIDE SEQUENCE [LARGE SCALE GENOMIC DNA]</scope>
    <source>
        <strain evidence="5">cv. HFTH1</strain>
        <tissue evidence="4">Young leaf</tissue>
    </source>
</reference>
<dbReference type="NCBIfam" id="TIGR00756">
    <property type="entry name" value="PPR"/>
    <property type="match status" value="1"/>
</dbReference>
<keyword evidence="2" id="KW-0677">Repeat</keyword>
<dbReference type="PANTHER" id="PTHR47447:SF17">
    <property type="entry name" value="OS12G0638900 PROTEIN"/>
    <property type="match status" value="1"/>
</dbReference>